<organism evidence="2 3">
    <name type="scientific">Nannocystis radixulma</name>
    <dbReference type="NCBI Taxonomy" id="2995305"/>
    <lineage>
        <taxon>Bacteria</taxon>
        <taxon>Pseudomonadati</taxon>
        <taxon>Myxococcota</taxon>
        <taxon>Polyangia</taxon>
        <taxon>Nannocystales</taxon>
        <taxon>Nannocystaceae</taxon>
        <taxon>Nannocystis</taxon>
    </lineage>
</organism>
<dbReference type="InterPro" id="IPR024983">
    <property type="entry name" value="CHAT_dom"/>
</dbReference>
<comment type="caution">
    <text evidence="2">The sequence shown here is derived from an EMBL/GenBank/DDBJ whole genome shotgun (WGS) entry which is preliminary data.</text>
</comment>
<dbReference type="EMBL" id="JAQNDN010000027">
    <property type="protein sequence ID" value="MDC0674937.1"/>
    <property type="molecule type" value="Genomic_DNA"/>
</dbReference>
<gene>
    <name evidence="2" type="ORF">POL58_44735</name>
</gene>
<reference evidence="2 3" key="1">
    <citation type="submission" date="2022-11" db="EMBL/GenBank/DDBJ databases">
        <title>Minimal conservation of predation-associated metabolite biosynthetic gene clusters underscores biosynthetic potential of Myxococcota including descriptions for ten novel species: Archangium lansinium sp. nov., Myxococcus landrumus sp. nov., Nannocystis bai.</title>
        <authorList>
            <person name="Ahearne A."/>
            <person name="Stevens C."/>
            <person name="Dowd S."/>
        </authorList>
    </citation>
    <scope>NUCLEOTIDE SEQUENCE [LARGE SCALE GENOMIC DNA]</scope>
    <source>
        <strain evidence="2 3">NCELM</strain>
    </source>
</reference>
<proteinExistence type="predicted"/>
<dbReference type="RefSeq" id="WP_272009571.1">
    <property type="nucleotide sequence ID" value="NZ_JAQNDN010000027.1"/>
</dbReference>
<feature type="domain" description="CHAT" evidence="1">
    <location>
        <begin position="495"/>
        <end position="731"/>
    </location>
</feature>
<evidence type="ECO:0000313" key="3">
    <source>
        <dbReference type="Proteomes" id="UP001217838"/>
    </source>
</evidence>
<accession>A0ABT5BLG3</accession>
<name>A0ABT5BLG3_9BACT</name>
<evidence type="ECO:0000313" key="2">
    <source>
        <dbReference type="EMBL" id="MDC0674937.1"/>
    </source>
</evidence>
<sequence>MNAAILAAMVGFGASASTPPIEPAADLRDERRAAHRAGEPERELESIVRELAALDAAGGDSPHQLAALCDAVQAGFQVCGERLPERGCEATYLRRYADAGCLRDPLQLPRHHYMWADYWRRQMDFAAALAALRRAMEAAQPLFLARLFRSDPQGAAEFLDLTRDLAASAAIRTEIAAHLRSRTAVDRSFAALSLFLDVLTQAGDAYAAAVMRNQVAWGLLVLREAGLAVADPAPLLASALATFTAPDSSDRARANNVRINLALAAVQRREPDEADRQLAALADAAMSPEEDMWLHIVRVRAALARGDVADASRWQLALEQARFADVVPMGEWFAAWTRGLVAEARGQRPAAIAAYEAAEAVLEAHAHARNGAAYGAAADGRYHMFAATTRRLVDLFLAVGDPEAALWLARNARNRALRMHAREWCQEAERPRDGDPPPGALHLLYFPLELAADADDTTWVGFAATAAGVRAETLTLARVPADAHRLSERTLAPFAEQLLAPFEADIAAAEVVTIFPTDALHGLPFHALPWDGGILLDAVAVQYGLDVAACGEPLADDFGRALVVSGSDYSLPEEGEAVAATLRAGDVRVDHRTAAAREPLAPLLTGEVALAHLAAHGQHPADEAVFAADVQLAFGDDRVLTREDILAAPAVPRLVYLSACRSSFVDADTLGGGLSLAHAFLLRGARHVVGSVRDVDAHATRTFALDFYAALASSPAEDVAEAWRTAYLGARASLEPSLQDDLRMLRLFVP</sequence>
<keyword evidence="3" id="KW-1185">Reference proteome</keyword>
<dbReference type="Pfam" id="PF12770">
    <property type="entry name" value="CHAT"/>
    <property type="match status" value="1"/>
</dbReference>
<dbReference type="Proteomes" id="UP001217838">
    <property type="component" value="Unassembled WGS sequence"/>
</dbReference>
<evidence type="ECO:0000259" key="1">
    <source>
        <dbReference type="Pfam" id="PF12770"/>
    </source>
</evidence>
<protein>
    <submittedName>
        <fullName evidence="2">CHAT domain-containing protein</fullName>
    </submittedName>
</protein>